<evidence type="ECO:0000256" key="1">
    <source>
        <dbReference type="ARBA" id="ARBA00009964"/>
    </source>
</evidence>
<dbReference type="NCBIfam" id="NF047595">
    <property type="entry name" value="IS66_ISRel24_TnpA"/>
    <property type="match status" value="1"/>
</dbReference>
<dbReference type="GO" id="GO:0004803">
    <property type="term" value="F:transposase activity"/>
    <property type="evidence" value="ECO:0007669"/>
    <property type="project" value="InterPro"/>
</dbReference>
<comment type="caution">
    <text evidence="2">The sequence shown here is derived from an EMBL/GenBank/DDBJ whole genome shotgun (WGS) entry which is preliminary data.</text>
</comment>
<proteinExistence type="inferred from homology"/>
<dbReference type="EMBL" id="SMBI01000049">
    <property type="protein sequence ID" value="TCU10398.1"/>
    <property type="molecule type" value="Genomic_DNA"/>
</dbReference>
<dbReference type="PANTHER" id="PTHR37936">
    <property type="entry name" value="TRANSPOSASE INSC FOR INSERTION ELEMENT IS2A-RELATED"/>
    <property type="match status" value="1"/>
</dbReference>
<protein>
    <submittedName>
        <fullName evidence="2">Transposase</fullName>
    </submittedName>
</protein>
<evidence type="ECO:0000313" key="2">
    <source>
        <dbReference type="EMBL" id="TCU10398.1"/>
    </source>
</evidence>
<dbReference type="InterPro" id="IPR002514">
    <property type="entry name" value="Transposase_8"/>
</dbReference>
<organism evidence="2 3">
    <name type="scientific">Rhizobium laguerreae</name>
    <dbReference type="NCBI Taxonomy" id="1076926"/>
    <lineage>
        <taxon>Bacteria</taxon>
        <taxon>Pseudomonadati</taxon>
        <taxon>Pseudomonadota</taxon>
        <taxon>Alphaproteobacteria</taxon>
        <taxon>Hyphomicrobiales</taxon>
        <taxon>Rhizobiaceae</taxon>
        <taxon>Rhizobium/Agrobacterium group</taxon>
        <taxon>Rhizobium</taxon>
    </lineage>
</organism>
<dbReference type="InterPro" id="IPR036388">
    <property type="entry name" value="WH-like_DNA-bd_sf"/>
</dbReference>
<accession>A0AAX2Q996</accession>
<reference evidence="2 3" key="1">
    <citation type="submission" date="2019-03" db="EMBL/GenBank/DDBJ databases">
        <title>Genomic Encyclopedia of Type Strains, Phase IV (KMG-V): Genome sequencing to study the core and pangenomes of soil and plant-associated prokaryotes.</title>
        <authorList>
            <person name="Whitman W."/>
        </authorList>
    </citation>
    <scope>NUCLEOTIDE SEQUENCE [LARGE SCALE GENOMIC DNA]</scope>
    <source>
        <strain evidence="2 3">FB403</strain>
    </source>
</reference>
<dbReference type="AlphaFoldDB" id="A0AAX2Q996"/>
<dbReference type="NCBIfam" id="NF047593">
    <property type="entry name" value="IS66_ISAeme5_TnpA"/>
    <property type="match status" value="1"/>
</dbReference>
<evidence type="ECO:0000313" key="3">
    <source>
        <dbReference type="Proteomes" id="UP000295021"/>
    </source>
</evidence>
<gene>
    <name evidence="2" type="ORF">EV131_1492</name>
</gene>
<comment type="similarity">
    <text evidence="1">Belongs to the transposase 8 family.</text>
</comment>
<dbReference type="GO" id="GO:0006313">
    <property type="term" value="P:DNA transposition"/>
    <property type="evidence" value="ECO:0007669"/>
    <property type="project" value="InterPro"/>
</dbReference>
<dbReference type="Gene3D" id="1.10.10.10">
    <property type="entry name" value="Winged helix-like DNA-binding domain superfamily/Winged helix DNA-binding domain"/>
    <property type="match status" value="1"/>
</dbReference>
<dbReference type="RefSeq" id="WP_132615203.1">
    <property type="nucleotide sequence ID" value="NZ_SMBI01000049.1"/>
</dbReference>
<dbReference type="Pfam" id="PF01527">
    <property type="entry name" value="HTH_Tnp_1"/>
    <property type="match status" value="1"/>
</dbReference>
<dbReference type="PANTHER" id="PTHR37936:SF3">
    <property type="entry name" value="TRANSPOSASE INSC FOR INSERTION ELEMENT IS2A-RELATED"/>
    <property type="match status" value="1"/>
</dbReference>
<dbReference type="Proteomes" id="UP000295021">
    <property type="component" value="Unassembled WGS sequence"/>
</dbReference>
<sequence>MTITGFTPSTKADEMVQRFEVFTGSGRRREWSDEEKLQIVAESHSGEMSVSAVARRHGLSPGQLFTWRRQSRSPSEQTSTPMFVPAVMDQPAEMTLRRRKTMARSTPLAVAIELEIDGAILRIASGTDSATIAAVIQAMKASS</sequence>
<name>A0AAX2Q996_9HYPH</name>
<dbReference type="GO" id="GO:0043565">
    <property type="term" value="F:sequence-specific DNA binding"/>
    <property type="evidence" value="ECO:0007669"/>
    <property type="project" value="InterPro"/>
</dbReference>
<dbReference type="SUPFAM" id="SSF48295">
    <property type="entry name" value="TrpR-like"/>
    <property type="match status" value="1"/>
</dbReference>
<dbReference type="InterPro" id="IPR010921">
    <property type="entry name" value="Trp_repressor/repl_initiator"/>
</dbReference>